<evidence type="ECO:0000313" key="1">
    <source>
        <dbReference type="EMBL" id="KXI26708.1"/>
    </source>
</evidence>
<dbReference type="AlphaFoldDB" id="A0A148KKC8"/>
<keyword evidence="2" id="KW-1185">Reference proteome</keyword>
<comment type="caution">
    <text evidence="1">The sequence shown here is derived from an EMBL/GenBank/DDBJ whole genome shotgun (WGS) entry which is preliminary data.</text>
</comment>
<dbReference type="RefSeq" id="WP_068382059.1">
    <property type="nucleotide sequence ID" value="NZ_LSNE01000020.1"/>
</dbReference>
<gene>
    <name evidence="1" type="ORF">AX660_02730</name>
</gene>
<reference evidence="2" key="1">
    <citation type="submission" date="2016-02" db="EMBL/GenBank/DDBJ databases">
        <authorList>
            <person name="Schultz-Johansen M."/>
            <person name="Glaring M.A."/>
            <person name="Bech P.K."/>
            <person name="Stougaard P."/>
        </authorList>
    </citation>
    <scope>NUCLEOTIDE SEQUENCE [LARGE SCALE GENOMIC DNA]</scope>
    <source>
        <strain evidence="2">S66</strain>
    </source>
</reference>
<protein>
    <submittedName>
        <fullName evidence="1">Uncharacterized protein</fullName>
    </submittedName>
</protein>
<name>A0A148KKC8_9ALTE</name>
<dbReference type="OrthoDB" id="7593748at2"/>
<sequence>MLNFQNFILLYIIFSLTSCGSIPKLITTAEEESGFTYIPVDPFPVDRVPSDSCKELKEQTNSDSKTTLSSLPDNAVRMLVQSFDKSGNITYGGSKATAKGERYKITIDYINADTINANIWVKKSVLLTDSIAPRILNLTDTTLPKNMVEGSLKYEVYQFTDKELWNMSNTGISGPRYTDIIEKQKYDALEQGFQEVNIPVYVGIGLRVMAEINILQANANVAGIGIIGAEAEAKNLQGSLIVQTLGVNGKSISAALPIQSELNRTTAQNAIVAVGSIKSLLYADDTIIYPRVVGIYLPFSGGKQFVNLIVSELSKKRVEWHTPCIVPTSKPA</sequence>
<evidence type="ECO:0000313" key="2">
    <source>
        <dbReference type="Proteomes" id="UP000070299"/>
    </source>
</evidence>
<proteinExistence type="predicted"/>
<dbReference type="EMBL" id="LSNE01000020">
    <property type="protein sequence ID" value="KXI26708.1"/>
    <property type="molecule type" value="Genomic_DNA"/>
</dbReference>
<organism evidence="1 2">
    <name type="scientific">Paraglaciecola hydrolytica</name>
    <dbReference type="NCBI Taxonomy" id="1799789"/>
    <lineage>
        <taxon>Bacteria</taxon>
        <taxon>Pseudomonadati</taxon>
        <taxon>Pseudomonadota</taxon>
        <taxon>Gammaproteobacteria</taxon>
        <taxon>Alteromonadales</taxon>
        <taxon>Alteromonadaceae</taxon>
        <taxon>Paraglaciecola</taxon>
    </lineage>
</organism>
<dbReference type="Proteomes" id="UP000070299">
    <property type="component" value="Unassembled WGS sequence"/>
</dbReference>
<accession>A0A148KKC8</accession>
<dbReference type="STRING" id="1799789.AX660_02730"/>